<evidence type="ECO:0000313" key="3">
    <source>
        <dbReference type="Proteomes" id="UP000031488"/>
    </source>
</evidence>
<comment type="caution">
    <text evidence="2">The sequence shown here is derived from an EMBL/GenBank/DDBJ whole genome shotgun (WGS) entry which is preliminary data.</text>
</comment>
<dbReference type="PATRIC" id="fig|1703.6.peg.799"/>
<protein>
    <submittedName>
        <fullName evidence="2">Mycothiol-dependent maleylpyruvate isomerase, metal-binding domain containing protein</fullName>
    </submittedName>
</protein>
<gene>
    <name evidence="2" type="ORF">AE0388_0916</name>
</gene>
<proteinExistence type="predicted"/>
<dbReference type="RefSeq" id="WP_039207476.1">
    <property type="nucleotide sequence ID" value="NZ_JTJZ01000015.1"/>
</dbReference>
<dbReference type="Proteomes" id="UP000031488">
    <property type="component" value="Unassembled WGS sequence"/>
</dbReference>
<dbReference type="InterPro" id="IPR024344">
    <property type="entry name" value="MDMPI_metal-binding"/>
</dbReference>
<dbReference type="GO" id="GO:0016853">
    <property type="term" value="F:isomerase activity"/>
    <property type="evidence" value="ECO:0007669"/>
    <property type="project" value="UniProtKB-KW"/>
</dbReference>
<dbReference type="GO" id="GO:0046872">
    <property type="term" value="F:metal ion binding"/>
    <property type="evidence" value="ECO:0007669"/>
    <property type="project" value="InterPro"/>
</dbReference>
<dbReference type="Gene3D" id="1.20.120.450">
    <property type="entry name" value="dinb family like domain"/>
    <property type="match status" value="1"/>
</dbReference>
<name>A0A0B9A3Z5_BRELN</name>
<evidence type="ECO:0000313" key="2">
    <source>
        <dbReference type="EMBL" id="KHS53428.1"/>
    </source>
</evidence>
<accession>A0A0B9A3Z5</accession>
<dbReference type="SUPFAM" id="SSF109854">
    <property type="entry name" value="DinB/YfiT-like putative metalloenzymes"/>
    <property type="match status" value="1"/>
</dbReference>
<sequence length="215" mass="22433">MTNTHARELDDFAAAARWCTSLVATIGDEQWDEPGLGAWDLRGLVGHTGRAFLTLETALDQPADEVTLPSPEDYFAAILSQQGVDDLVLERGIASGRDLGDDPASAFAAKCESALSRLSRLEEVSSSASVADAAIMTVGGGMRTGDYVRTRTFELVVHGSDIAAALGTDPQIPDSPLRDSLEIAVELAVRGGTCSRVLAALTGRGGLAGDFSVLG</sequence>
<organism evidence="2 3">
    <name type="scientific">Brevibacterium linens</name>
    <dbReference type="NCBI Taxonomy" id="1703"/>
    <lineage>
        <taxon>Bacteria</taxon>
        <taxon>Bacillati</taxon>
        <taxon>Actinomycetota</taxon>
        <taxon>Actinomycetes</taxon>
        <taxon>Micrococcales</taxon>
        <taxon>Brevibacteriaceae</taxon>
        <taxon>Brevibacterium</taxon>
    </lineage>
</organism>
<dbReference type="InterPro" id="IPR034660">
    <property type="entry name" value="DinB/YfiT-like"/>
</dbReference>
<evidence type="ECO:0000259" key="1">
    <source>
        <dbReference type="Pfam" id="PF11716"/>
    </source>
</evidence>
<dbReference type="AlphaFoldDB" id="A0A0B9A3Z5"/>
<dbReference type="EMBL" id="JTJZ01000015">
    <property type="protein sequence ID" value="KHS53428.1"/>
    <property type="molecule type" value="Genomic_DNA"/>
</dbReference>
<keyword evidence="3" id="KW-1185">Reference proteome</keyword>
<dbReference type="OrthoDB" id="3292744at2"/>
<reference evidence="2 3" key="1">
    <citation type="submission" date="2014-11" db="EMBL/GenBank/DDBJ databases">
        <title>Draft Genome Sequence of Brevibacterium linens AE038-8.</title>
        <authorList>
            <person name="Maizel D."/>
            <person name="Utturkar S.M."/>
            <person name="Brown S.D."/>
            <person name="Ferrero M."/>
            <person name="Rosen B.P."/>
        </authorList>
    </citation>
    <scope>NUCLEOTIDE SEQUENCE [LARGE SCALE GENOMIC DNA]</scope>
    <source>
        <strain evidence="2 3">AE038-8</strain>
    </source>
</reference>
<dbReference type="Pfam" id="PF11716">
    <property type="entry name" value="MDMPI_N"/>
    <property type="match status" value="1"/>
</dbReference>
<feature type="domain" description="Mycothiol-dependent maleylpyruvate isomerase metal-binding" evidence="1">
    <location>
        <begin position="13"/>
        <end position="163"/>
    </location>
</feature>
<keyword evidence="2" id="KW-0670">Pyruvate</keyword>
<keyword evidence="2" id="KW-0413">Isomerase</keyword>